<name>A0ABD3WYS0_SINWO</name>
<evidence type="ECO:0000256" key="2">
    <source>
        <dbReference type="SAM" id="SignalP"/>
    </source>
</evidence>
<dbReference type="PANTHER" id="PTHR17357">
    <property type="entry name" value="GM2 GANGLIOSIDE ACTIVATOR PROTEIN"/>
    <property type="match status" value="1"/>
</dbReference>
<dbReference type="AlphaFoldDB" id="A0ABD3WYS0"/>
<dbReference type="InterPro" id="IPR003172">
    <property type="entry name" value="ML_dom"/>
</dbReference>
<protein>
    <recommendedName>
        <fullName evidence="3">MD-2-related lipid-recognition domain-containing protein</fullName>
    </recommendedName>
</protein>
<accession>A0ABD3WYS0</accession>
<proteinExistence type="predicted"/>
<gene>
    <name evidence="4" type="ORF">ACJMK2_031424</name>
</gene>
<feature type="chain" id="PRO_5044822559" description="MD-2-related lipid-recognition domain-containing protein" evidence="2">
    <location>
        <begin position="20"/>
        <end position="194"/>
    </location>
</feature>
<dbReference type="PANTHER" id="PTHR17357:SF0">
    <property type="entry name" value="GANGLIOSIDE GM2 ACTIVATOR"/>
    <property type="match status" value="1"/>
</dbReference>
<reference evidence="4 5" key="1">
    <citation type="submission" date="2024-11" db="EMBL/GenBank/DDBJ databases">
        <title>Chromosome-level genome assembly of the freshwater bivalve Anodonta woodiana.</title>
        <authorList>
            <person name="Chen X."/>
        </authorList>
    </citation>
    <scope>NUCLEOTIDE SEQUENCE [LARGE SCALE GENOMIC DNA]</scope>
    <source>
        <strain evidence="4">MN2024</strain>
        <tissue evidence="4">Gills</tissue>
    </source>
</reference>
<dbReference type="Gene3D" id="2.70.220.10">
    <property type="entry name" value="Ganglioside GM2 activator"/>
    <property type="match status" value="1"/>
</dbReference>
<organism evidence="4 5">
    <name type="scientific">Sinanodonta woodiana</name>
    <name type="common">Chinese pond mussel</name>
    <name type="synonym">Anodonta woodiana</name>
    <dbReference type="NCBI Taxonomy" id="1069815"/>
    <lineage>
        <taxon>Eukaryota</taxon>
        <taxon>Metazoa</taxon>
        <taxon>Spiralia</taxon>
        <taxon>Lophotrochozoa</taxon>
        <taxon>Mollusca</taxon>
        <taxon>Bivalvia</taxon>
        <taxon>Autobranchia</taxon>
        <taxon>Heteroconchia</taxon>
        <taxon>Palaeoheterodonta</taxon>
        <taxon>Unionida</taxon>
        <taxon>Unionoidea</taxon>
        <taxon>Unionidae</taxon>
        <taxon>Unioninae</taxon>
        <taxon>Sinanodonta</taxon>
    </lineage>
</organism>
<sequence length="194" mass="20934">MKISLVLLECILVALGVTAKNVFNFEVIKENNKTQRIPKLTTFSWKDCSDPSSAVMVVESLDITPDPIVTPGALFVAIGLMVKGDVFAPIQADLLLYKKVDDTWVKFPCLGILGSCHYDDLCQVLTLISSCPDPIVQSGIGCQCPFKAGTYTMPKSEFDIDAAAVAAGDYHAVGNATLMGKPAFCLDLYLSFSE</sequence>
<evidence type="ECO:0000256" key="1">
    <source>
        <dbReference type="ARBA" id="ARBA00022729"/>
    </source>
</evidence>
<evidence type="ECO:0000259" key="3">
    <source>
        <dbReference type="Pfam" id="PF02221"/>
    </source>
</evidence>
<keyword evidence="5" id="KW-1185">Reference proteome</keyword>
<feature type="domain" description="MD-2-related lipid-recognition" evidence="3">
    <location>
        <begin position="43"/>
        <end position="188"/>
    </location>
</feature>
<feature type="signal peptide" evidence="2">
    <location>
        <begin position="1"/>
        <end position="19"/>
    </location>
</feature>
<dbReference type="SUPFAM" id="SSF63707">
    <property type="entry name" value="Ganglioside M2 (gm2) activator"/>
    <property type="match status" value="1"/>
</dbReference>
<dbReference type="Pfam" id="PF02221">
    <property type="entry name" value="E1_DerP2_DerF2"/>
    <property type="match status" value="1"/>
</dbReference>
<evidence type="ECO:0000313" key="5">
    <source>
        <dbReference type="Proteomes" id="UP001634394"/>
    </source>
</evidence>
<dbReference type="InterPro" id="IPR028996">
    <property type="entry name" value="GM2-AP"/>
</dbReference>
<comment type="caution">
    <text evidence="4">The sequence shown here is derived from an EMBL/GenBank/DDBJ whole genome shotgun (WGS) entry which is preliminary data.</text>
</comment>
<dbReference type="InterPro" id="IPR036846">
    <property type="entry name" value="GM2-AP_sf"/>
</dbReference>
<dbReference type="Proteomes" id="UP001634394">
    <property type="component" value="Unassembled WGS sequence"/>
</dbReference>
<dbReference type="EMBL" id="JBJQND010000004">
    <property type="protein sequence ID" value="KAL3879111.1"/>
    <property type="molecule type" value="Genomic_DNA"/>
</dbReference>
<keyword evidence="1 2" id="KW-0732">Signal</keyword>
<evidence type="ECO:0000313" key="4">
    <source>
        <dbReference type="EMBL" id="KAL3879111.1"/>
    </source>
</evidence>